<accession>A0AAD5YW07</accession>
<organism evidence="1 2">
    <name type="scientific">Leucocoprinus birnbaumii</name>
    <dbReference type="NCBI Taxonomy" id="56174"/>
    <lineage>
        <taxon>Eukaryota</taxon>
        <taxon>Fungi</taxon>
        <taxon>Dikarya</taxon>
        <taxon>Basidiomycota</taxon>
        <taxon>Agaricomycotina</taxon>
        <taxon>Agaricomycetes</taxon>
        <taxon>Agaricomycetidae</taxon>
        <taxon>Agaricales</taxon>
        <taxon>Agaricineae</taxon>
        <taxon>Agaricaceae</taxon>
        <taxon>Leucocoprinus</taxon>
    </lineage>
</organism>
<dbReference type="AlphaFoldDB" id="A0AAD5YW07"/>
<keyword evidence="2" id="KW-1185">Reference proteome</keyword>
<dbReference type="Proteomes" id="UP001213000">
    <property type="component" value="Unassembled WGS sequence"/>
</dbReference>
<evidence type="ECO:0000313" key="2">
    <source>
        <dbReference type="Proteomes" id="UP001213000"/>
    </source>
</evidence>
<name>A0AAD5YW07_9AGAR</name>
<protein>
    <submittedName>
        <fullName evidence="1">Uncharacterized protein</fullName>
    </submittedName>
</protein>
<dbReference type="EMBL" id="JANIEX010000044">
    <property type="protein sequence ID" value="KAJ3575201.1"/>
    <property type="molecule type" value="Genomic_DNA"/>
</dbReference>
<reference evidence="1" key="1">
    <citation type="submission" date="2022-07" db="EMBL/GenBank/DDBJ databases">
        <title>Genome Sequence of Leucocoprinus birnbaumii.</title>
        <authorList>
            <person name="Buettner E."/>
        </authorList>
    </citation>
    <scope>NUCLEOTIDE SEQUENCE</scope>
    <source>
        <strain evidence="1">VT141</strain>
    </source>
</reference>
<sequence>MQPSAKFFIRTEVAILGRAVLHSREAVLHILTDLDGLIMCPYHTDIVKDYKIDGVTQSRRGAHVSPHVEREPGKLHCNCSEDDVILELMLQKFTVFQNPSTGQPSTMRGDYLNPRDCAFICMLFRNWTSLTTEDMFKFDDSGALKTYEDLLREQISGLQNRLAWVETTRCQSEFDRGGPL</sequence>
<gene>
    <name evidence="1" type="ORF">NP233_g1253</name>
</gene>
<evidence type="ECO:0000313" key="1">
    <source>
        <dbReference type="EMBL" id="KAJ3575201.1"/>
    </source>
</evidence>
<proteinExistence type="predicted"/>
<comment type="caution">
    <text evidence="1">The sequence shown here is derived from an EMBL/GenBank/DDBJ whole genome shotgun (WGS) entry which is preliminary data.</text>
</comment>